<evidence type="ECO:0000313" key="9">
    <source>
        <dbReference type="Proteomes" id="UP001166286"/>
    </source>
</evidence>
<gene>
    <name evidence="8" type="ORF">JMJ35_009131</name>
</gene>
<reference evidence="8" key="1">
    <citation type="submission" date="2023-03" db="EMBL/GenBank/DDBJ databases">
        <title>Complete genome of Cladonia borealis.</title>
        <authorList>
            <person name="Park H."/>
        </authorList>
    </citation>
    <scope>NUCLEOTIDE SEQUENCE</scope>
    <source>
        <strain evidence="8">ANT050790</strain>
    </source>
</reference>
<dbReference type="Pfam" id="PF20684">
    <property type="entry name" value="Fung_rhodopsin"/>
    <property type="match status" value="1"/>
</dbReference>
<protein>
    <recommendedName>
        <fullName evidence="7">Rhodopsin domain-containing protein</fullName>
    </recommendedName>
</protein>
<dbReference type="AlphaFoldDB" id="A0AA39QTG0"/>
<evidence type="ECO:0000256" key="4">
    <source>
        <dbReference type="ARBA" id="ARBA00023136"/>
    </source>
</evidence>
<dbReference type="Proteomes" id="UP001166286">
    <property type="component" value="Unassembled WGS sequence"/>
</dbReference>
<evidence type="ECO:0000256" key="5">
    <source>
        <dbReference type="ARBA" id="ARBA00038359"/>
    </source>
</evidence>
<comment type="caution">
    <text evidence="8">The sequence shown here is derived from an EMBL/GenBank/DDBJ whole genome shotgun (WGS) entry which is preliminary data.</text>
</comment>
<dbReference type="PANTHER" id="PTHR33048">
    <property type="entry name" value="PTH11-LIKE INTEGRAL MEMBRANE PROTEIN (AFU_ORTHOLOGUE AFUA_5G11245)"/>
    <property type="match status" value="1"/>
</dbReference>
<evidence type="ECO:0000256" key="2">
    <source>
        <dbReference type="ARBA" id="ARBA00022692"/>
    </source>
</evidence>
<name>A0AA39QTG0_9LECA</name>
<keyword evidence="3 6" id="KW-1133">Transmembrane helix</keyword>
<organism evidence="8 9">
    <name type="scientific">Cladonia borealis</name>
    <dbReference type="NCBI Taxonomy" id="184061"/>
    <lineage>
        <taxon>Eukaryota</taxon>
        <taxon>Fungi</taxon>
        <taxon>Dikarya</taxon>
        <taxon>Ascomycota</taxon>
        <taxon>Pezizomycotina</taxon>
        <taxon>Lecanoromycetes</taxon>
        <taxon>OSLEUM clade</taxon>
        <taxon>Lecanoromycetidae</taxon>
        <taxon>Lecanorales</taxon>
        <taxon>Lecanorineae</taxon>
        <taxon>Cladoniaceae</taxon>
        <taxon>Cladonia</taxon>
    </lineage>
</organism>
<evidence type="ECO:0000256" key="6">
    <source>
        <dbReference type="SAM" id="Phobius"/>
    </source>
</evidence>
<feature type="transmembrane region" description="Helical" evidence="6">
    <location>
        <begin position="64"/>
        <end position="82"/>
    </location>
</feature>
<accession>A0AA39QTG0</accession>
<sequence>MNSHIKSVRSNESDASVDDWYGVFFYKRDAIRVSALALWFYALLGVCLRFLARRLSKAGFWYDDWLLIPAFLSATVMCYMSGHTLNEDTDHKLYVTDYYKTIFAMGTCWIVAVSFAKYSILALYWRLFSSVKSVRIGIYVLLAIVTIWLLAFIFPFIFQCSPVNKYWNFQEQGLCMSMRDDLLVLWSSISHFIIDMAILILPVPTVCKLQMSWPRKAMLFLVFAQGGFVTIVIVIRMVYSVRIFDQGQNIAAVIVWANVEVDVAIACACLPLLRPIVSMVTDRLASWRKDSNQQKDGIALQLVSPPQRFRLKHPWSHNRSLMSDVSRSVSPATYDPPPRELEAV</sequence>
<keyword evidence="4 6" id="KW-0472">Membrane</keyword>
<dbReference type="EMBL" id="JAFEKC020000020">
    <property type="protein sequence ID" value="KAK0508855.1"/>
    <property type="molecule type" value="Genomic_DNA"/>
</dbReference>
<dbReference type="InterPro" id="IPR052337">
    <property type="entry name" value="SAT4-like"/>
</dbReference>
<dbReference type="GO" id="GO:0016020">
    <property type="term" value="C:membrane"/>
    <property type="evidence" value="ECO:0007669"/>
    <property type="project" value="UniProtKB-SubCell"/>
</dbReference>
<dbReference type="PANTHER" id="PTHR33048:SF47">
    <property type="entry name" value="INTEGRAL MEMBRANE PROTEIN-RELATED"/>
    <property type="match status" value="1"/>
</dbReference>
<evidence type="ECO:0000256" key="3">
    <source>
        <dbReference type="ARBA" id="ARBA00022989"/>
    </source>
</evidence>
<feature type="transmembrane region" description="Helical" evidence="6">
    <location>
        <begin position="102"/>
        <end position="124"/>
    </location>
</feature>
<evidence type="ECO:0000259" key="7">
    <source>
        <dbReference type="Pfam" id="PF20684"/>
    </source>
</evidence>
<feature type="domain" description="Rhodopsin" evidence="7">
    <location>
        <begin position="48"/>
        <end position="278"/>
    </location>
</feature>
<keyword evidence="2 6" id="KW-0812">Transmembrane</keyword>
<comment type="similarity">
    <text evidence="5">Belongs to the SAT4 family.</text>
</comment>
<feature type="transmembrane region" description="Helical" evidence="6">
    <location>
        <begin position="183"/>
        <end position="206"/>
    </location>
</feature>
<feature type="transmembrane region" description="Helical" evidence="6">
    <location>
        <begin position="30"/>
        <end position="52"/>
    </location>
</feature>
<evidence type="ECO:0000313" key="8">
    <source>
        <dbReference type="EMBL" id="KAK0508855.1"/>
    </source>
</evidence>
<keyword evidence="9" id="KW-1185">Reference proteome</keyword>
<evidence type="ECO:0000256" key="1">
    <source>
        <dbReference type="ARBA" id="ARBA00004141"/>
    </source>
</evidence>
<proteinExistence type="inferred from homology"/>
<feature type="transmembrane region" description="Helical" evidence="6">
    <location>
        <begin position="218"/>
        <end position="238"/>
    </location>
</feature>
<dbReference type="InterPro" id="IPR049326">
    <property type="entry name" value="Rhodopsin_dom_fungi"/>
</dbReference>
<comment type="subcellular location">
    <subcellularLocation>
        <location evidence="1">Membrane</location>
        <topology evidence="1">Multi-pass membrane protein</topology>
    </subcellularLocation>
</comment>
<feature type="transmembrane region" description="Helical" evidence="6">
    <location>
        <begin position="136"/>
        <end position="158"/>
    </location>
</feature>